<proteinExistence type="predicted"/>
<gene>
    <name evidence="1" type="ORF">MAR_020014</name>
</gene>
<protein>
    <submittedName>
        <fullName evidence="1">Uncharacterized protein</fullName>
    </submittedName>
</protein>
<sequence>MDSDVAGTVNSRRINKIKQSFRADMFSLCRSCNGRAKLQHDETMSNGRDQRIFEPTGFDCISLVMFCQLCDGSLISSLVGRRDISSHCCNMDLCNLPGAFAITTTAVEYSPTPSVTNAPSCLRDIYVLVETFVHENKTAVLLLSQFISALASSLPINSQASLAVVTVVDVGVRNPAFAASVATDSNHEMAVPSYLALMSVVPQ</sequence>
<evidence type="ECO:0000313" key="1">
    <source>
        <dbReference type="EMBL" id="WAR04645.1"/>
    </source>
</evidence>
<dbReference type="Proteomes" id="UP001164746">
    <property type="component" value="Chromosome 5"/>
</dbReference>
<name>A0ABY7E6T6_MYAAR</name>
<organism evidence="1 2">
    <name type="scientific">Mya arenaria</name>
    <name type="common">Soft-shell clam</name>
    <dbReference type="NCBI Taxonomy" id="6604"/>
    <lineage>
        <taxon>Eukaryota</taxon>
        <taxon>Metazoa</taxon>
        <taxon>Spiralia</taxon>
        <taxon>Lophotrochozoa</taxon>
        <taxon>Mollusca</taxon>
        <taxon>Bivalvia</taxon>
        <taxon>Autobranchia</taxon>
        <taxon>Heteroconchia</taxon>
        <taxon>Euheterodonta</taxon>
        <taxon>Imparidentia</taxon>
        <taxon>Neoheterodontei</taxon>
        <taxon>Myida</taxon>
        <taxon>Myoidea</taxon>
        <taxon>Myidae</taxon>
        <taxon>Mya</taxon>
    </lineage>
</organism>
<accession>A0ABY7E6T6</accession>
<reference evidence="1" key="1">
    <citation type="submission" date="2022-11" db="EMBL/GenBank/DDBJ databases">
        <title>Centuries of genome instability and evolution in soft-shell clam transmissible cancer (bioRxiv).</title>
        <authorList>
            <person name="Hart S.F.M."/>
            <person name="Yonemitsu M.A."/>
            <person name="Giersch R.M."/>
            <person name="Beal B.F."/>
            <person name="Arriagada G."/>
            <person name="Davis B.W."/>
            <person name="Ostrander E.A."/>
            <person name="Goff S.P."/>
            <person name="Metzger M.J."/>
        </authorList>
    </citation>
    <scope>NUCLEOTIDE SEQUENCE</scope>
    <source>
        <strain evidence="1">MELC-2E11</strain>
        <tissue evidence="1">Siphon/mantle</tissue>
    </source>
</reference>
<feature type="non-terminal residue" evidence="1">
    <location>
        <position position="1"/>
    </location>
</feature>
<dbReference type="EMBL" id="CP111016">
    <property type="protein sequence ID" value="WAR04645.1"/>
    <property type="molecule type" value="Genomic_DNA"/>
</dbReference>
<evidence type="ECO:0000313" key="2">
    <source>
        <dbReference type="Proteomes" id="UP001164746"/>
    </source>
</evidence>
<keyword evidence="2" id="KW-1185">Reference proteome</keyword>